<dbReference type="EMBL" id="CP036275">
    <property type="protein sequence ID" value="QDU40159.1"/>
    <property type="molecule type" value="Genomic_DNA"/>
</dbReference>
<evidence type="ECO:0000313" key="2">
    <source>
        <dbReference type="EMBL" id="QDU40159.1"/>
    </source>
</evidence>
<reference evidence="2 3" key="1">
    <citation type="submission" date="2019-02" db="EMBL/GenBank/DDBJ databases">
        <title>Deep-cultivation of Planctomycetes and their phenomic and genomic characterization uncovers novel biology.</title>
        <authorList>
            <person name="Wiegand S."/>
            <person name="Jogler M."/>
            <person name="Boedeker C."/>
            <person name="Pinto D."/>
            <person name="Vollmers J."/>
            <person name="Rivas-Marin E."/>
            <person name="Kohn T."/>
            <person name="Peeters S.H."/>
            <person name="Heuer A."/>
            <person name="Rast P."/>
            <person name="Oberbeckmann S."/>
            <person name="Bunk B."/>
            <person name="Jeske O."/>
            <person name="Meyerdierks A."/>
            <person name="Storesund J.E."/>
            <person name="Kallscheuer N."/>
            <person name="Luecker S."/>
            <person name="Lage O.M."/>
            <person name="Pohl T."/>
            <person name="Merkel B.J."/>
            <person name="Hornburger P."/>
            <person name="Mueller R.-W."/>
            <person name="Bruemmer F."/>
            <person name="Labrenz M."/>
            <person name="Spormann A.M."/>
            <person name="Op den Camp H."/>
            <person name="Overmann J."/>
            <person name="Amann R."/>
            <person name="Jetten M.S.M."/>
            <person name="Mascher T."/>
            <person name="Medema M.H."/>
            <person name="Devos D.P."/>
            <person name="Kaster A.-K."/>
            <person name="Ovreas L."/>
            <person name="Rohde M."/>
            <person name="Galperin M.Y."/>
            <person name="Jogler C."/>
        </authorList>
    </citation>
    <scope>NUCLEOTIDE SEQUENCE [LARGE SCALE GENOMIC DNA]</scope>
    <source>
        <strain evidence="2 3">Mal4</strain>
    </source>
</reference>
<dbReference type="KEGG" id="mri:Mal4_45140"/>
<feature type="region of interest" description="Disordered" evidence="1">
    <location>
        <begin position="44"/>
        <end position="71"/>
    </location>
</feature>
<protein>
    <submittedName>
        <fullName evidence="2">Protein SlyX</fullName>
    </submittedName>
</protein>
<dbReference type="Proteomes" id="UP000320496">
    <property type="component" value="Chromosome"/>
</dbReference>
<evidence type="ECO:0000256" key="1">
    <source>
        <dbReference type="SAM" id="MobiDB-lite"/>
    </source>
</evidence>
<sequence length="71" mass="8642">MSDPHPLEDRLARIETLIMHMQHDMEQFNSVLIEQQKHLEQIRERLTRIEDEDEDWPDDPRDPGLEKPPHY</sequence>
<feature type="compositionally biased region" description="Basic and acidic residues" evidence="1">
    <location>
        <begin position="58"/>
        <end position="71"/>
    </location>
</feature>
<keyword evidence="3" id="KW-1185">Reference proteome</keyword>
<dbReference type="AlphaFoldDB" id="A0A517ZCH4"/>
<accession>A0A517ZCH4</accession>
<gene>
    <name evidence="2" type="primary">slyX</name>
    <name evidence="2" type="ORF">Mal4_45140</name>
</gene>
<dbReference type="RefSeq" id="WP_197443690.1">
    <property type="nucleotide sequence ID" value="NZ_CP036275.1"/>
</dbReference>
<evidence type="ECO:0000313" key="3">
    <source>
        <dbReference type="Proteomes" id="UP000320496"/>
    </source>
</evidence>
<organism evidence="2 3">
    <name type="scientific">Maioricimonas rarisocia</name>
    <dbReference type="NCBI Taxonomy" id="2528026"/>
    <lineage>
        <taxon>Bacteria</taxon>
        <taxon>Pseudomonadati</taxon>
        <taxon>Planctomycetota</taxon>
        <taxon>Planctomycetia</taxon>
        <taxon>Planctomycetales</taxon>
        <taxon>Planctomycetaceae</taxon>
        <taxon>Maioricimonas</taxon>
    </lineage>
</organism>
<proteinExistence type="predicted"/>
<dbReference type="Pfam" id="PF04102">
    <property type="entry name" value="SlyX"/>
    <property type="match status" value="1"/>
</dbReference>
<name>A0A517ZCH4_9PLAN</name>
<dbReference type="InterPro" id="IPR007236">
    <property type="entry name" value="SlyX"/>
</dbReference>